<reference evidence="3" key="1">
    <citation type="submission" date="2016-11" db="UniProtKB">
        <authorList>
            <consortium name="WormBaseParasite"/>
        </authorList>
    </citation>
    <scope>IDENTIFICATION</scope>
</reference>
<dbReference type="PANTHER" id="PTHR42943:SF2">
    <property type="entry name" value="GLUTATHIONE S-TRANSFERASE KAPPA 1"/>
    <property type="match status" value="1"/>
</dbReference>
<dbReference type="Proteomes" id="UP000095283">
    <property type="component" value="Unplaced"/>
</dbReference>
<organism evidence="2 3">
    <name type="scientific">Heterorhabditis bacteriophora</name>
    <name type="common">Entomopathogenic nematode worm</name>
    <dbReference type="NCBI Taxonomy" id="37862"/>
    <lineage>
        <taxon>Eukaryota</taxon>
        <taxon>Metazoa</taxon>
        <taxon>Ecdysozoa</taxon>
        <taxon>Nematoda</taxon>
        <taxon>Chromadorea</taxon>
        <taxon>Rhabditida</taxon>
        <taxon>Rhabditina</taxon>
        <taxon>Rhabditomorpha</taxon>
        <taxon>Strongyloidea</taxon>
        <taxon>Heterorhabditidae</taxon>
        <taxon>Heterorhabditis</taxon>
    </lineage>
</organism>
<protein>
    <submittedName>
        <fullName evidence="3">DSBA domain-containing protein</fullName>
    </submittedName>
</protein>
<sequence>MVDSDEVKIKLRKNTDEALANGCFGAPWIHVHMGDGRMEPFFGSDRLPLIANLIGEEYKGPLTELAKF</sequence>
<dbReference type="InterPro" id="IPR036249">
    <property type="entry name" value="Thioredoxin-like_sf"/>
</dbReference>
<dbReference type="GO" id="GO:0006749">
    <property type="term" value="P:glutathione metabolic process"/>
    <property type="evidence" value="ECO:0007669"/>
    <property type="project" value="TreeGrafter"/>
</dbReference>
<dbReference type="AlphaFoldDB" id="A0A1I7XIE8"/>
<dbReference type="WBParaSite" id="Hba_17524">
    <property type="protein sequence ID" value="Hba_17524"/>
    <property type="gene ID" value="Hba_17524"/>
</dbReference>
<dbReference type="InterPro" id="IPR051924">
    <property type="entry name" value="GST_Kappa/NadH"/>
</dbReference>
<evidence type="ECO:0000313" key="2">
    <source>
        <dbReference type="Proteomes" id="UP000095283"/>
    </source>
</evidence>
<name>A0A1I7XIE8_HETBA</name>
<proteinExistence type="predicted"/>
<dbReference type="Pfam" id="PF01323">
    <property type="entry name" value="DSBA"/>
    <property type="match status" value="1"/>
</dbReference>
<accession>A0A1I7XIE8</accession>
<dbReference type="InterPro" id="IPR001853">
    <property type="entry name" value="DSBA-like_thioredoxin_dom"/>
</dbReference>
<evidence type="ECO:0000313" key="3">
    <source>
        <dbReference type="WBParaSite" id="Hba_17524"/>
    </source>
</evidence>
<dbReference type="GO" id="GO:0004602">
    <property type="term" value="F:glutathione peroxidase activity"/>
    <property type="evidence" value="ECO:0007669"/>
    <property type="project" value="TreeGrafter"/>
</dbReference>
<dbReference type="GO" id="GO:0005777">
    <property type="term" value="C:peroxisome"/>
    <property type="evidence" value="ECO:0007669"/>
    <property type="project" value="TreeGrafter"/>
</dbReference>
<dbReference type="Gene3D" id="3.40.30.10">
    <property type="entry name" value="Glutaredoxin"/>
    <property type="match status" value="1"/>
</dbReference>
<dbReference type="GO" id="GO:0004364">
    <property type="term" value="F:glutathione transferase activity"/>
    <property type="evidence" value="ECO:0007669"/>
    <property type="project" value="TreeGrafter"/>
</dbReference>
<dbReference type="PANTHER" id="PTHR42943">
    <property type="entry name" value="GLUTATHIONE S-TRANSFERASE KAPPA"/>
    <property type="match status" value="1"/>
</dbReference>
<feature type="domain" description="DSBA-like thioredoxin" evidence="1">
    <location>
        <begin position="2"/>
        <end position="54"/>
    </location>
</feature>
<dbReference type="GO" id="GO:0005739">
    <property type="term" value="C:mitochondrion"/>
    <property type="evidence" value="ECO:0007669"/>
    <property type="project" value="TreeGrafter"/>
</dbReference>
<keyword evidence="2" id="KW-1185">Reference proteome</keyword>
<evidence type="ECO:0000259" key="1">
    <source>
        <dbReference type="Pfam" id="PF01323"/>
    </source>
</evidence>
<dbReference type="SUPFAM" id="SSF52833">
    <property type="entry name" value="Thioredoxin-like"/>
    <property type="match status" value="1"/>
</dbReference>